<dbReference type="Proteomes" id="UP000613002">
    <property type="component" value="Unassembled WGS sequence"/>
</dbReference>
<organism evidence="1 2">
    <name type="scientific">Parageobacillus toebii NBRC 107807</name>
    <dbReference type="NCBI Taxonomy" id="1223503"/>
    <lineage>
        <taxon>Bacteria</taxon>
        <taxon>Bacillati</taxon>
        <taxon>Bacillota</taxon>
        <taxon>Bacilli</taxon>
        <taxon>Bacillales</taxon>
        <taxon>Anoxybacillaceae</taxon>
        <taxon>Parageobacillus</taxon>
    </lineage>
</organism>
<keyword evidence="2" id="KW-1185">Reference proteome</keyword>
<sequence>MKEKKIIRKMQISYDGQHYRDLSFICANLVVFDYPHSELWEIHVKLKSELPEGKMVDVMFVTEDNQRYKAKAFIFVENINNRVYVLQKRSELLRF</sequence>
<reference evidence="1 2" key="1">
    <citation type="submission" date="2020-08" db="EMBL/GenBank/DDBJ databases">
        <title>Genomic Encyclopedia of Type Strains, Phase IV (KMG-IV): sequencing the most valuable type-strain genomes for metagenomic binning, comparative biology and taxonomic classification.</title>
        <authorList>
            <person name="Goeker M."/>
        </authorList>
    </citation>
    <scope>NUCLEOTIDE SEQUENCE [LARGE SCALE GENOMIC DNA]</scope>
    <source>
        <strain evidence="1 2">DSM 14590</strain>
    </source>
</reference>
<dbReference type="RefSeq" id="WP_062756151.1">
    <property type="nucleotide sequence ID" value="NZ_BDAQ01000017.1"/>
</dbReference>
<comment type="caution">
    <text evidence="1">The sequence shown here is derived from an EMBL/GenBank/DDBJ whole genome shotgun (WGS) entry which is preliminary data.</text>
</comment>
<evidence type="ECO:0000313" key="1">
    <source>
        <dbReference type="EMBL" id="MBB3870178.1"/>
    </source>
</evidence>
<dbReference type="EMBL" id="JACICZ010000016">
    <property type="protein sequence ID" value="MBB3870178.1"/>
    <property type="molecule type" value="Genomic_DNA"/>
</dbReference>
<dbReference type="AlphaFoldDB" id="A0A6G9IZT3"/>
<gene>
    <name evidence="1" type="ORF">HNR78_003078</name>
</gene>
<evidence type="ECO:0000313" key="2">
    <source>
        <dbReference type="Proteomes" id="UP000613002"/>
    </source>
</evidence>
<proteinExistence type="predicted"/>
<protein>
    <submittedName>
        <fullName evidence="1">Uncharacterized protein</fullName>
    </submittedName>
</protein>
<name>A0A6G9IZT3_9BACL</name>
<accession>A0A6G9IZT3</accession>